<dbReference type="KEGG" id="tje:TJEJU_2780"/>
<protein>
    <submittedName>
        <fullName evidence="1">Uncharacterized protein</fullName>
    </submittedName>
</protein>
<reference evidence="1 2" key="1">
    <citation type="submission" date="2017-07" db="EMBL/GenBank/DDBJ databases">
        <authorList>
            <person name="Sun Z.S."/>
            <person name="Albrecht U."/>
            <person name="Echele G."/>
            <person name="Lee C.C."/>
        </authorList>
    </citation>
    <scope>NUCLEOTIDE SEQUENCE [LARGE SCALE GENOMIC DNA]</scope>
    <source>
        <strain evidence="2">type strain: KCTC 22618</strain>
    </source>
</reference>
<gene>
    <name evidence="1" type="ORF">TJEJU_2780</name>
</gene>
<dbReference type="OrthoDB" id="1189714at2"/>
<proteinExistence type="predicted"/>
<dbReference type="AlphaFoldDB" id="A0A238UD91"/>
<dbReference type="Proteomes" id="UP000215214">
    <property type="component" value="Chromosome TJEJU"/>
</dbReference>
<sequence>MKKNIQNLGKFLSKSQQKEINGGQLPIIGKSCKTNADCSAFGGTFGWPDIYCKRNRFSSYGTCQFTYF</sequence>
<dbReference type="RefSeq" id="WP_095073005.1">
    <property type="nucleotide sequence ID" value="NZ_LT899436.1"/>
</dbReference>
<evidence type="ECO:0000313" key="1">
    <source>
        <dbReference type="EMBL" id="SNR16454.1"/>
    </source>
</evidence>
<name>A0A238UD91_9FLAO</name>
<evidence type="ECO:0000313" key="2">
    <source>
        <dbReference type="Proteomes" id="UP000215214"/>
    </source>
</evidence>
<keyword evidence="2" id="KW-1185">Reference proteome</keyword>
<accession>A0A238UD91</accession>
<organism evidence="1 2">
    <name type="scientific">Tenacibaculum jejuense</name>
    <dbReference type="NCBI Taxonomy" id="584609"/>
    <lineage>
        <taxon>Bacteria</taxon>
        <taxon>Pseudomonadati</taxon>
        <taxon>Bacteroidota</taxon>
        <taxon>Flavobacteriia</taxon>
        <taxon>Flavobacteriales</taxon>
        <taxon>Flavobacteriaceae</taxon>
        <taxon>Tenacibaculum</taxon>
    </lineage>
</organism>
<dbReference type="EMBL" id="LT899436">
    <property type="protein sequence ID" value="SNR16454.1"/>
    <property type="molecule type" value="Genomic_DNA"/>
</dbReference>